<comment type="similarity">
    <text evidence="2 7">Belongs to the major facilitator superfamily. Sugar transporter (TC 2.A.1.1) family.</text>
</comment>
<gene>
    <name evidence="11" type="ORF">CBYS24578_00015212</name>
</gene>
<dbReference type="FunFam" id="1.20.1250.20:FF:000117">
    <property type="entry name" value="MFS hexose transporter"/>
    <property type="match status" value="1"/>
</dbReference>
<evidence type="ECO:0000259" key="10">
    <source>
        <dbReference type="PROSITE" id="PS50850"/>
    </source>
</evidence>
<dbReference type="NCBIfam" id="TIGR00879">
    <property type="entry name" value="SP"/>
    <property type="match status" value="1"/>
</dbReference>
<dbReference type="PANTHER" id="PTHR48022">
    <property type="entry name" value="PLASTIDIC GLUCOSE TRANSPORTER 4"/>
    <property type="match status" value="1"/>
</dbReference>
<dbReference type="InterPro" id="IPR020846">
    <property type="entry name" value="MFS_dom"/>
</dbReference>
<feature type="transmembrane region" description="Helical" evidence="9">
    <location>
        <begin position="412"/>
        <end position="435"/>
    </location>
</feature>
<dbReference type="PROSITE" id="PS50850">
    <property type="entry name" value="MFS"/>
    <property type="match status" value="1"/>
</dbReference>
<dbReference type="EMBL" id="CABFNO020001547">
    <property type="protein sequence ID" value="CAG9998492.1"/>
    <property type="molecule type" value="Genomic_DNA"/>
</dbReference>
<evidence type="ECO:0000256" key="6">
    <source>
        <dbReference type="ARBA" id="ARBA00023136"/>
    </source>
</evidence>
<feature type="transmembrane region" description="Helical" evidence="9">
    <location>
        <begin position="378"/>
        <end position="400"/>
    </location>
</feature>
<feature type="transmembrane region" description="Helical" evidence="9">
    <location>
        <begin position="350"/>
        <end position="371"/>
    </location>
</feature>
<evidence type="ECO:0000256" key="3">
    <source>
        <dbReference type="ARBA" id="ARBA00022448"/>
    </source>
</evidence>
<protein>
    <recommendedName>
        <fullName evidence="10">Major facilitator superfamily (MFS) profile domain-containing protein</fullName>
    </recommendedName>
</protein>
<accession>A0A9N9UPW1</accession>
<keyword evidence="4 9" id="KW-0812">Transmembrane</keyword>
<reference evidence="11" key="1">
    <citation type="submission" date="2021-10" db="EMBL/GenBank/DDBJ databases">
        <authorList>
            <person name="Piombo E."/>
        </authorList>
    </citation>
    <scope>NUCLEOTIDE SEQUENCE</scope>
</reference>
<dbReference type="Pfam" id="PF00083">
    <property type="entry name" value="Sugar_tr"/>
    <property type="match status" value="1"/>
</dbReference>
<dbReference type="InterPro" id="IPR005828">
    <property type="entry name" value="MFS_sugar_transport-like"/>
</dbReference>
<comment type="subcellular location">
    <subcellularLocation>
        <location evidence="1">Membrane</location>
        <topology evidence="1">Multi-pass membrane protein</topology>
    </subcellularLocation>
</comment>
<dbReference type="Proteomes" id="UP000754883">
    <property type="component" value="Unassembled WGS sequence"/>
</dbReference>
<evidence type="ECO:0000256" key="5">
    <source>
        <dbReference type="ARBA" id="ARBA00022989"/>
    </source>
</evidence>
<keyword evidence="12" id="KW-1185">Reference proteome</keyword>
<dbReference type="InterPro" id="IPR003663">
    <property type="entry name" value="Sugar/inositol_transpt"/>
</dbReference>
<evidence type="ECO:0000256" key="4">
    <source>
        <dbReference type="ARBA" id="ARBA00022692"/>
    </source>
</evidence>
<evidence type="ECO:0000313" key="12">
    <source>
        <dbReference type="Proteomes" id="UP000754883"/>
    </source>
</evidence>
<dbReference type="OrthoDB" id="6133115at2759"/>
<dbReference type="GO" id="GO:0016020">
    <property type="term" value="C:membrane"/>
    <property type="evidence" value="ECO:0007669"/>
    <property type="project" value="UniProtKB-SubCell"/>
</dbReference>
<feature type="transmembrane region" description="Helical" evidence="9">
    <location>
        <begin position="60"/>
        <end position="82"/>
    </location>
</feature>
<dbReference type="AlphaFoldDB" id="A0A9N9UPW1"/>
<keyword evidence="3 7" id="KW-0813">Transport</keyword>
<evidence type="ECO:0000256" key="1">
    <source>
        <dbReference type="ARBA" id="ARBA00004141"/>
    </source>
</evidence>
<dbReference type="GO" id="GO:0005351">
    <property type="term" value="F:carbohydrate:proton symporter activity"/>
    <property type="evidence" value="ECO:0007669"/>
    <property type="project" value="TreeGrafter"/>
</dbReference>
<feature type="region of interest" description="Disordered" evidence="8">
    <location>
        <begin position="1"/>
        <end position="30"/>
    </location>
</feature>
<evidence type="ECO:0000256" key="8">
    <source>
        <dbReference type="SAM" id="MobiDB-lite"/>
    </source>
</evidence>
<name>A0A9N9UPW1_9HYPO</name>
<keyword evidence="5 9" id="KW-1133">Transmembrane helix</keyword>
<feature type="transmembrane region" description="Helical" evidence="9">
    <location>
        <begin position="133"/>
        <end position="156"/>
    </location>
</feature>
<feature type="transmembrane region" description="Helical" evidence="9">
    <location>
        <begin position="311"/>
        <end position="334"/>
    </location>
</feature>
<evidence type="ECO:0000256" key="9">
    <source>
        <dbReference type="SAM" id="Phobius"/>
    </source>
</evidence>
<dbReference type="Gene3D" id="1.20.1250.20">
    <property type="entry name" value="MFS general substrate transporter like domains"/>
    <property type="match status" value="1"/>
</dbReference>
<dbReference type="InterPro" id="IPR036259">
    <property type="entry name" value="MFS_trans_sf"/>
</dbReference>
<feature type="domain" description="Major facilitator superfamily (MFS) profile" evidence="10">
    <location>
        <begin position="64"/>
        <end position="500"/>
    </location>
</feature>
<dbReference type="InterPro" id="IPR050360">
    <property type="entry name" value="MFS_Sugar_Transporters"/>
</dbReference>
<evidence type="ECO:0000256" key="2">
    <source>
        <dbReference type="ARBA" id="ARBA00010992"/>
    </source>
</evidence>
<evidence type="ECO:0000256" key="7">
    <source>
        <dbReference type="RuleBase" id="RU003346"/>
    </source>
</evidence>
<feature type="transmembrane region" description="Helical" evidence="9">
    <location>
        <begin position="447"/>
        <end position="465"/>
    </location>
</feature>
<proteinExistence type="inferred from homology"/>
<dbReference type="PANTHER" id="PTHR48022:SF64">
    <property type="entry name" value="MAJOR FACILITATOR SUPERFAMILY (MFS) PROFILE DOMAIN-CONTAINING PROTEIN"/>
    <property type="match status" value="1"/>
</dbReference>
<feature type="transmembrane region" description="Helical" evidence="9">
    <location>
        <begin position="102"/>
        <end position="121"/>
    </location>
</feature>
<dbReference type="SUPFAM" id="SSF103473">
    <property type="entry name" value="MFS general substrate transporter"/>
    <property type="match status" value="1"/>
</dbReference>
<sequence length="536" mass="59281">MAAPATLERVSSVGKEATVASHTEKLGTGPGQTVEELDNFIQQEAAKCPAFYKCPNLLKLYLLMASGCLLPAVTLGFDSSMMNGLQAVPAWDTYFNSPRGSILGITTAILGLGAITTTPLLSPIGDRFGRRWAIFLGTIIMIIGGVLQGASVHIGMFIASRFIIGLGLVFANTFAPVLIGELAHPKHRHVATSLYQTSYYLGAILAAWTTFGTFRIESNWSWRIPSYLQAAPALVQACCIWFVPESPRFLIAKSRPEEARAILVKYHAEGDEDSEFVNAEFRQMRAVIEAEVANKTTWKTMIATPGNRRRVMVLVMLGIFSQWSGNGLVSYYIARILETVGITDASDKNIINGCLNIWNWITAVASAIISGRLKRRTHFIVSTVGMFVVFSIQTLCAGLFNERGNKTAGHVVIAMLFLFYPFFNFAFNALLYSYPVEILPYPIRAKGFSVLMIFNKGGVFLNVFVNPIGLQNLGWKYYGVYVGWLLVEIFCVWKFFPETSGHSLEAIATAIDGNTAVDNQRAIDRRIPEEMKDRKE</sequence>
<comment type="caution">
    <text evidence="11">The sequence shown here is derived from an EMBL/GenBank/DDBJ whole genome shotgun (WGS) entry which is preliminary data.</text>
</comment>
<feature type="transmembrane region" description="Helical" evidence="9">
    <location>
        <begin position="162"/>
        <end position="182"/>
    </location>
</feature>
<evidence type="ECO:0000313" key="11">
    <source>
        <dbReference type="EMBL" id="CAG9998492.1"/>
    </source>
</evidence>
<keyword evidence="6 9" id="KW-0472">Membrane</keyword>
<organism evidence="11 12">
    <name type="scientific">Clonostachys byssicola</name>
    <dbReference type="NCBI Taxonomy" id="160290"/>
    <lineage>
        <taxon>Eukaryota</taxon>
        <taxon>Fungi</taxon>
        <taxon>Dikarya</taxon>
        <taxon>Ascomycota</taxon>
        <taxon>Pezizomycotina</taxon>
        <taxon>Sordariomycetes</taxon>
        <taxon>Hypocreomycetidae</taxon>
        <taxon>Hypocreales</taxon>
        <taxon>Bionectriaceae</taxon>
        <taxon>Clonostachys</taxon>
    </lineage>
</organism>
<feature type="transmembrane region" description="Helical" evidence="9">
    <location>
        <begin position="477"/>
        <end position="496"/>
    </location>
</feature>